<dbReference type="OrthoDB" id="5355510at2759"/>
<feature type="compositionally biased region" description="Basic and acidic residues" evidence="2">
    <location>
        <begin position="406"/>
        <end position="415"/>
    </location>
</feature>
<dbReference type="AlphaFoldDB" id="A0A074ZJX3"/>
<dbReference type="OMA" id="EYCTYWI"/>
<keyword evidence="1" id="KW-0862">Zinc</keyword>
<dbReference type="InParanoid" id="A0A074ZJX3"/>
<feature type="domain" description="C3H1-type" evidence="3">
    <location>
        <begin position="170"/>
        <end position="200"/>
    </location>
</feature>
<dbReference type="Proteomes" id="UP000030641">
    <property type="component" value="Unassembled WGS sequence"/>
</dbReference>
<dbReference type="GeneID" id="25362194"/>
<dbReference type="STRING" id="1043005.A0A074ZJX3"/>
<evidence type="ECO:0000313" key="4">
    <source>
        <dbReference type="EMBL" id="KEQ98776.1"/>
    </source>
</evidence>
<dbReference type="RefSeq" id="XP_013347146.1">
    <property type="nucleotide sequence ID" value="XM_013491692.1"/>
</dbReference>
<feature type="region of interest" description="Disordered" evidence="2">
    <location>
        <begin position="137"/>
        <end position="167"/>
    </location>
</feature>
<accession>A0A074ZJX3</accession>
<dbReference type="PROSITE" id="PS50103">
    <property type="entry name" value="ZF_C3H1"/>
    <property type="match status" value="1"/>
</dbReference>
<evidence type="ECO:0000256" key="1">
    <source>
        <dbReference type="PROSITE-ProRule" id="PRU00723"/>
    </source>
</evidence>
<reference evidence="4 5" key="1">
    <citation type="journal article" date="2014" name="BMC Genomics">
        <title>Genome sequencing of four Aureobasidium pullulans varieties: biotechnological potential, stress tolerance, and description of new species.</title>
        <authorList>
            <person name="Gostin Ar C."/>
            <person name="Ohm R.A."/>
            <person name="Kogej T."/>
            <person name="Sonjak S."/>
            <person name="Turk M."/>
            <person name="Zajc J."/>
            <person name="Zalar P."/>
            <person name="Grube M."/>
            <person name="Sun H."/>
            <person name="Han J."/>
            <person name="Sharma A."/>
            <person name="Chiniquy J."/>
            <person name="Ngan C.Y."/>
            <person name="Lipzen A."/>
            <person name="Barry K."/>
            <person name="Grigoriev I.V."/>
            <person name="Gunde-Cimerman N."/>
        </authorList>
    </citation>
    <scope>NUCLEOTIDE SEQUENCE [LARGE SCALE GENOMIC DNA]</scope>
    <source>
        <strain evidence="4 5">EXF-2481</strain>
    </source>
</reference>
<protein>
    <recommendedName>
        <fullName evidence="3">C3H1-type domain-containing protein</fullName>
    </recommendedName>
</protein>
<dbReference type="GO" id="GO:0008270">
    <property type="term" value="F:zinc ion binding"/>
    <property type="evidence" value="ECO:0007669"/>
    <property type="project" value="UniProtKB-KW"/>
</dbReference>
<sequence>MPGLHMSTYATPGPLAWSAPRYPAVVTPQQMMAPGFKFFIERDNGSLIPLLPVDELPDEVRLVGVPLSLTDSQARAQGMVYLGHQPSTRDKFIFAGTIKDSVAPSSITMKYTPQLDTALYNTNVPQQVHVQPVTIPTPVSVQSSRPPIPPKSKPLYNERPLPPSGIEPDQRKKVYCTYWIQNQGQCAYMQQGCMYRHEMPEDKKTLNSIGLKSVPLWWRQQQARNKKQKAVRVPPSHSTDAQLVRQAVQDSRSNPVLQKTLVVSDAPTDLAPVSTSPIDSSSPGGVRLGAAKTPVRGPSSLPFRKQTLESPIEENLIEFDVLLPSSSSDNSLLSQLDVEALTSQRSKAEAMSRRSKVVINDSLLLSSGGSTVNRQINSGRHRRDSADREAGIVTPPGQCNNAVNGRSEKGRERVGHRNGVSRRGRVKIAPITEGYRQGHR</sequence>
<evidence type="ECO:0000313" key="5">
    <source>
        <dbReference type="Proteomes" id="UP000030641"/>
    </source>
</evidence>
<evidence type="ECO:0000256" key="2">
    <source>
        <dbReference type="SAM" id="MobiDB-lite"/>
    </source>
</evidence>
<dbReference type="InterPro" id="IPR000571">
    <property type="entry name" value="Znf_CCCH"/>
</dbReference>
<organism evidence="4 5">
    <name type="scientific">Aureobasidium subglaciale (strain EXF-2481)</name>
    <name type="common">Aureobasidium pullulans var. subglaciale</name>
    <dbReference type="NCBI Taxonomy" id="1043005"/>
    <lineage>
        <taxon>Eukaryota</taxon>
        <taxon>Fungi</taxon>
        <taxon>Dikarya</taxon>
        <taxon>Ascomycota</taxon>
        <taxon>Pezizomycotina</taxon>
        <taxon>Dothideomycetes</taxon>
        <taxon>Dothideomycetidae</taxon>
        <taxon>Dothideales</taxon>
        <taxon>Saccotheciaceae</taxon>
        <taxon>Aureobasidium</taxon>
    </lineage>
</organism>
<keyword evidence="5" id="KW-1185">Reference proteome</keyword>
<dbReference type="HOGENOM" id="CLU_577427_0_0_1"/>
<keyword evidence="1" id="KW-0479">Metal-binding</keyword>
<proteinExistence type="predicted"/>
<feature type="zinc finger region" description="C3H1-type" evidence="1">
    <location>
        <begin position="170"/>
        <end position="200"/>
    </location>
</feature>
<evidence type="ECO:0000259" key="3">
    <source>
        <dbReference type="PROSITE" id="PS50103"/>
    </source>
</evidence>
<dbReference type="EMBL" id="KL584751">
    <property type="protein sequence ID" value="KEQ98776.1"/>
    <property type="molecule type" value="Genomic_DNA"/>
</dbReference>
<name>A0A074ZJX3_AURSE</name>
<feature type="region of interest" description="Disordered" evidence="2">
    <location>
        <begin position="370"/>
        <end position="419"/>
    </location>
</feature>
<keyword evidence="1" id="KW-0863">Zinc-finger</keyword>
<gene>
    <name evidence="4" type="ORF">AUEXF2481DRAFT_1611</name>
</gene>